<organism evidence="2 3">
    <name type="scientific">Meloidogyne enterolobii</name>
    <name type="common">Root-knot nematode worm</name>
    <name type="synonym">Meloidogyne mayaguensis</name>
    <dbReference type="NCBI Taxonomy" id="390850"/>
    <lineage>
        <taxon>Eukaryota</taxon>
        <taxon>Metazoa</taxon>
        <taxon>Ecdysozoa</taxon>
        <taxon>Nematoda</taxon>
        <taxon>Chromadorea</taxon>
        <taxon>Rhabditida</taxon>
        <taxon>Tylenchina</taxon>
        <taxon>Tylenchomorpha</taxon>
        <taxon>Tylenchoidea</taxon>
        <taxon>Meloidogynidae</taxon>
        <taxon>Meloidogyninae</taxon>
        <taxon>Meloidogyne</taxon>
    </lineage>
</organism>
<accession>A0A6V7XFY1</accession>
<proteinExistence type="predicted"/>
<reference evidence="2 3" key="1">
    <citation type="submission" date="2020-08" db="EMBL/GenBank/DDBJ databases">
        <authorList>
            <person name="Koutsovoulos G."/>
            <person name="Danchin GJ E."/>
        </authorList>
    </citation>
    <scope>NUCLEOTIDE SEQUENCE [LARGE SCALE GENOMIC DNA]</scope>
</reference>
<evidence type="ECO:0000313" key="2">
    <source>
        <dbReference type="EMBL" id="CAD2198102.1"/>
    </source>
</evidence>
<evidence type="ECO:0000313" key="3">
    <source>
        <dbReference type="Proteomes" id="UP000580250"/>
    </source>
</evidence>
<feature type="transmembrane region" description="Helical" evidence="1">
    <location>
        <begin position="12"/>
        <end position="32"/>
    </location>
</feature>
<gene>
    <name evidence="2" type="ORF">MENT_LOCUS51389</name>
</gene>
<comment type="caution">
    <text evidence="2">The sequence shown here is derived from an EMBL/GenBank/DDBJ whole genome shotgun (WGS) entry which is preliminary data.</text>
</comment>
<protein>
    <submittedName>
        <fullName evidence="2">Uncharacterized protein</fullName>
    </submittedName>
</protein>
<keyword evidence="1" id="KW-0812">Transmembrane</keyword>
<name>A0A6V7XFY1_MELEN</name>
<keyword evidence="1" id="KW-1133">Transmembrane helix</keyword>
<keyword evidence="1" id="KW-0472">Membrane</keyword>
<sequence>MAGALTKNLNFCLGDVIMLCNPVVLQLAFLYIKFENFRSS</sequence>
<dbReference type="Proteomes" id="UP000580250">
    <property type="component" value="Unassembled WGS sequence"/>
</dbReference>
<evidence type="ECO:0000256" key="1">
    <source>
        <dbReference type="SAM" id="Phobius"/>
    </source>
</evidence>
<dbReference type="EMBL" id="CAJEWN010001520">
    <property type="protein sequence ID" value="CAD2198102.1"/>
    <property type="molecule type" value="Genomic_DNA"/>
</dbReference>
<dbReference type="AlphaFoldDB" id="A0A6V7XFY1"/>